<reference evidence="1" key="1">
    <citation type="submission" date="2023-03" db="EMBL/GenBank/DDBJ databases">
        <title>Massive genome expansion in bonnet fungi (Mycena s.s.) driven by repeated elements and novel gene families across ecological guilds.</title>
        <authorList>
            <consortium name="Lawrence Berkeley National Laboratory"/>
            <person name="Harder C.B."/>
            <person name="Miyauchi S."/>
            <person name="Viragh M."/>
            <person name="Kuo A."/>
            <person name="Thoen E."/>
            <person name="Andreopoulos B."/>
            <person name="Lu D."/>
            <person name="Skrede I."/>
            <person name="Drula E."/>
            <person name="Henrissat B."/>
            <person name="Morin E."/>
            <person name="Kohler A."/>
            <person name="Barry K."/>
            <person name="LaButti K."/>
            <person name="Morin E."/>
            <person name="Salamov A."/>
            <person name="Lipzen A."/>
            <person name="Mereny Z."/>
            <person name="Hegedus B."/>
            <person name="Baldrian P."/>
            <person name="Stursova M."/>
            <person name="Weitz H."/>
            <person name="Taylor A."/>
            <person name="Grigoriev I.V."/>
            <person name="Nagy L.G."/>
            <person name="Martin F."/>
            <person name="Kauserud H."/>
        </authorList>
    </citation>
    <scope>NUCLEOTIDE SEQUENCE</scope>
    <source>
        <strain evidence="1">CBHHK188m</strain>
    </source>
</reference>
<protein>
    <submittedName>
        <fullName evidence="1">Uncharacterized protein</fullName>
    </submittedName>
</protein>
<keyword evidence="2" id="KW-1185">Reference proteome</keyword>
<accession>A0AAD7N496</accession>
<proteinExistence type="predicted"/>
<dbReference type="EMBL" id="JARJLG010000101">
    <property type="protein sequence ID" value="KAJ7745846.1"/>
    <property type="molecule type" value="Genomic_DNA"/>
</dbReference>
<dbReference type="AlphaFoldDB" id="A0AAD7N496"/>
<comment type="caution">
    <text evidence="1">The sequence shown here is derived from an EMBL/GenBank/DDBJ whole genome shotgun (WGS) entry which is preliminary data.</text>
</comment>
<sequence>MSVTKRVHLPLRFLSVLRALLDAQRHATLLQGPLCASSYVFLGIWAACFTICQCRWMLCDNYPYIDAPFNGIKLGEANILRRNTPFQVKVLTHRTRKELP</sequence>
<organism evidence="1 2">
    <name type="scientific">Mycena maculata</name>
    <dbReference type="NCBI Taxonomy" id="230809"/>
    <lineage>
        <taxon>Eukaryota</taxon>
        <taxon>Fungi</taxon>
        <taxon>Dikarya</taxon>
        <taxon>Basidiomycota</taxon>
        <taxon>Agaricomycotina</taxon>
        <taxon>Agaricomycetes</taxon>
        <taxon>Agaricomycetidae</taxon>
        <taxon>Agaricales</taxon>
        <taxon>Marasmiineae</taxon>
        <taxon>Mycenaceae</taxon>
        <taxon>Mycena</taxon>
    </lineage>
</organism>
<evidence type="ECO:0000313" key="2">
    <source>
        <dbReference type="Proteomes" id="UP001215280"/>
    </source>
</evidence>
<name>A0AAD7N496_9AGAR</name>
<dbReference type="Proteomes" id="UP001215280">
    <property type="component" value="Unassembled WGS sequence"/>
</dbReference>
<evidence type="ECO:0000313" key="1">
    <source>
        <dbReference type="EMBL" id="KAJ7745846.1"/>
    </source>
</evidence>
<gene>
    <name evidence="1" type="ORF">DFH07DRAFT_776611</name>
</gene>